<name>A0ABP0JQQ7_9DINO</name>
<accession>A0ABP0JQQ7</accession>
<sequence>MEAPKQESMTPWWKGTKYDFPAKTPAWFANGIPWDSFQEGKPPLVYDPPQWVPGYLPHCAQQCNFWSYRSPWCVSPINCMACCQCCCIKNSEIVSVDSPDAWMTKMITSGANDKSPEWMRGVWWLCDNNAPSETLFTFGGADWSDDSKVAQKKYWENFGVPANCFGCITMFGAALTNSTLRIELSPNGKWINLYGTGPGWIYVDQPEDTFECKNAAVDMYGPSFKPVTELNEMLRVSHTDETLPLSEPNYQYRVRKVAYLDYDGKLVKTEAWDEFVRRAKMPFAPGTEPNCCGYCFCCRSKEDLALGRYPQTNTKLIVRYHPGSSSSSSAPAAQTIGAQQ</sequence>
<keyword evidence="2" id="KW-1185">Reference proteome</keyword>
<dbReference type="EMBL" id="CAXAMM010008224">
    <property type="protein sequence ID" value="CAK9016783.1"/>
    <property type="molecule type" value="Genomic_DNA"/>
</dbReference>
<dbReference type="Proteomes" id="UP001642464">
    <property type="component" value="Unassembled WGS sequence"/>
</dbReference>
<proteinExistence type="predicted"/>
<reference evidence="1 2" key="1">
    <citation type="submission" date="2024-02" db="EMBL/GenBank/DDBJ databases">
        <authorList>
            <person name="Chen Y."/>
            <person name="Shah S."/>
            <person name="Dougan E. K."/>
            <person name="Thang M."/>
            <person name="Chan C."/>
        </authorList>
    </citation>
    <scope>NUCLEOTIDE SEQUENCE [LARGE SCALE GENOMIC DNA]</scope>
</reference>
<gene>
    <name evidence="1" type="ORF">SCF082_LOCUS13336</name>
</gene>
<protein>
    <submittedName>
        <fullName evidence="1">Uncharacterized protein</fullName>
    </submittedName>
</protein>
<comment type="caution">
    <text evidence="1">The sequence shown here is derived from an EMBL/GenBank/DDBJ whole genome shotgun (WGS) entry which is preliminary data.</text>
</comment>
<evidence type="ECO:0000313" key="1">
    <source>
        <dbReference type="EMBL" id="CAK9016783.1"/>
    </source>
</evidence>
<organism evidence="1 2">
    <name type="scientific">Durusdinium trenchii</name>
    <dbReference type="NCBI Taxonomy" id="1381693"/>
    <lineage>
        <taxon>Eukaryota</taxon>
        <taxon>Sar</taxon>
        <taxon>Alveolata</taxon>
        <taxon>Dinophyceae</taxon>
        <taxon>Suessiales</taxon>
        <taxon>Symbiodiniaceae</taxon>
        <taxon>Durusdinium</taxon>
    </lineage>
</organism>
<evidence type="ECO:0000313" key="2">
    <source>
        <dbReference type="Proteomes" id="UP001642464"/>
    </source>
</evidence>